<protein>
    <recommendedName>
        <fullName evidence="3">Phage protein</fullName>
    </recommendedName>
</protein>
<comment type="caution">
    <text evidence="1">The sequence shown here is derived from an EMBL/GenBank/DDBJ whole genome shotgun (WGS) entry which is preliminary data.</text>
</comment>
<evidence type="ECO:0008006" key="3">
    <source>
        <dbReference type="Google" id="ProtNLM"/>
    </source>
</evidence>
<evidence type="ECO:0000313" key="2">
    <source>
        <dbReference type="Proteomes" id="UP000276010"/>
    </source>
</evidence>
<proteinExistence type="predicted"/>
<name>A0A3R8SRQ7_BIBTR</name>
<dbReference type="Proteomes" id="UP000276010">
    <property type="component" value="Unassembled WGS sequence"/>
</dbReference>
<organism evidence="1 2">
    <name type="scientific">Bibersteinia trehalosi</name>
    <name type="common">Pasteurella trehalosi</name>
    <dbReference type="NCBI Taxonomy" id="47735"/>
    <lineage>
        <taxon>Bacteria</taxon>
        <taxon>Pseudomonadati</taxon>
        <taxon>Pseudomonadota</taxon>
        <taxon>Gammaproteobacteria</taxon>
        <taxon>Pasteurellales</taxon>
        <taxon>Pasteurellaceae</taxon>
        <taxon>Bibersteinia</taxon>
    </lineage>
</organism>
<dbReference type="RefSeq" id="WP_125134739.1">
    <property type="nucleotide sequence ID" value="NZ_RRUC01000015.1"/>
</dbReference>
<dbReference type="InterPro" id="IPR024406">
    <property type="entry name" value="TAC-10"/>
</dbReference>
<reference evidence="1 2" key="1">
    <citation type="submission" date="2018-11" db="EMBL/GenBank/DDBJ databases">
        <title>Whole genome sequence of Bibersteinia trehalosi strain OADDL-BT1 an multidrug resistant pathogen isolate.</title>
        <authorList>
            <person name="Couger M."/>
            <person name="Ramachandran A."/>
        </authorList>
    </citation>
    <scope>NUCLEOTIDE SEQUENCE [LARGE SCALE GENOMIC DNA]</scope>
    <source>
        <strain evidence="1 2">OADDL-BT1</strain>
    </source>
</reference>
<dbReference type="AlphaFoldDB" id="A0A3R8SRQ7"/>
<evidence type="ECO:0000313" key="1">
    <source>
        <dbReference type="EMBL" id="RRN04759.1"/>
    </source>
</evidence>
<dbReference type="EMBL" id="RRUC01000015">
    <property type="protein sequence ID" value="RRN04759.1"/>
    <property type="molecule type" value="Genomic_DNA"/>
</dbReference>
<accession>A0A3R8SRQ7</accession>
<dbReference type="Pfam" id="PF10963">
    <property type="entry name" value="Phage_TAC_10"/>
    <property type="match status" value="1"/>
</dbReference>
<sequence>MTEPVKSNAQTLLEKLMKNVKDSVTISISGTDFTFNRDDAAYDAMVNEIEGNNKTTPIKDYLLTIVKREQRDELINIINVPGLAPQVAGAVNKVLVPKVEITVKN</sequence>
<gene>
    <name evidence="1" type="ORF">EIM44_04800</name>
</gene>